<dbReference type="SUPFAM" id="SSF52540">
    <property type="entry name" value="P-loop containing nucleoside triphosphate hydrolases"/>
    <property type="match status" value="2"/>
</dbReference>
<feature type="binding site" evidence="10">
    <location>
        <begin position="14"/>
        <end position="19"/>
    </location>
    <ligand>
        <name>substrate</name>
    </ligand>
</feature>
<comment type="caution">
    <text evidence="14">The sequence shown here is derived from an EMBL/GenBank/DDBJ whole genome shotgun (WGS) entry which is preliminary data.</text>
</comment>
<dbReference type="Proteomes" id="UP000613030">
    <property type="component" value="Unassembled WGS sequence"/>
</dbReference>
<comment type="function">
    <text evidence="2 10 12">Catalyzes the transfer of a dimethylallyl group onto the adenine at position 37 in tRNAs that read codons beginning with uridine, leading to the formation of N6-(dimethylallyl)adenosine (i(6)A).</text>
</comment>
<dbReference type="RefSeq" id="WP_202008692.1">
    <property type="nucleotide sequence ID" value="NZ_JAERRB010000002.1"/>
</dbReference>
<evidence type="ECO:0000256" key="1">
    <source>
        <dbReference type="ARBA" id="ARBA00001946"/>
    </source>
</evidence>
<dbReference type="HAMAP" id="MF_00185">
    <property type="entry name" value="IPP_trans"/>
    <property type="match status" value="1"/>
</dbReference>
<dbReference type="EMBL" id="JAERRB010000002">
    <property type="protein sequence ID" value="MBL0741342.1"/>
    <property type="molecule type" value="Genomic_DNA"/>
</dbReference>
<evidence type="ECO:0000313" key="14">
    <source>
        <dbReference type="EMBL" id="MBL0741342.1"/>
    </source>
</evidence>
<keyword evidence="6 10" id="KW-0547">Nucleotide-binding</keyword>
<evidence type="ECO:0000256" key="9">
    <source>
        <dbReference type="ARBA" id="ARBA00049563"/>
    </source>
</evidence>
<evidence type="ECO:0000256" key="6">
    <source>
        <dbReference type="ARBA" id="ARBA00022741"/>
    </source>
</evidence>
<name>A0ABS1KQ52_9BACT</name>
<evidence type="ECO:0000256" key="13">
    <source>
        <dbReference type="RuleBase" id="RU003785"/>
    </source>
</evidence>
<feature type="binding site" evidence="10">
    <location>
        <begin position="12"/>
        <end position="19"/>
    </location>
    <ligand>
        <name>ATP</name>
        <dbReference type="ChEBI" id="CHEBI:30616"/>
    </ligand>
</feature>
<comment type="caution">
    <text evidence="10">Lacks conserved residue(s) required for the propagation of feature annotation.</text>
</comment>
<keyword evidence="5 10" id="KW-0819">tRNA processing</keyword>
<evidence type="ECO:0000256" key="12">
    <source>
        <dbReference type="RuleBase" id="RU003784"/>
    </source>
</evidence>
<evidence type="ECO:0000313" key="15">
    <source>
        <dbReference type="Proteomes" id="UP000613030"/>
    </source>
</evidence>
<evidence type="ECO:0000256" key="4">
    <source>
        <dbReference type="ARBA" id="ARBA00022679"/>
    </source>
</evidence>
<dbReference type="GO" id="GO:0052381">
    <property type="term" value="F:tRNA dimethylallyltransferase activity"/>
    <property type="evidence" value="ECO:0007669"/>
    <property type="project" value="UniProtKB-EC"/>
</dbReference>
<evidence type="ECO:0000256" key="2">
    <source>
        <dbReference type="ARBA" id="ARBA00003213"/>
    </source>
</evidence>
<dbReference type="PANTHER" id="PTHR11088:SF60">
    <property type="entry name" value="TRNA DIMETHYLALLYLTRANSFERASE"/>
    <property type="match status" value="1"/>
</dbReference>
<keyword evidence="8 10" id="KW-0460">Magnesium</keyword>
<keyword evidence="4 10" id="KW-0808">Transferase</keyword>
<feature type="site" description="Interaction with substrate tRNA" evidence="10">
    <location>
        <position position="125"/>
    </location>
</feature>
<accession>A0ABS1KQ52</accession>
<feature type="site" description="Interaction with substrate tRNA" evidence="10">
    <location>
        <position position="103"/>
    </location>
</feature>
<organism evidence="14 15">
    <name type="scientific">Chryseolinea lacunae</name>
    <dbReference type="NCBI Taxonomy" id="2801331"/>
    <lineage>
        <taxon>Bacteria</taxon>
        <taxon>Pseudomonadati</taxon>
        <taxon>Bacteroidota</taxon>
        <taxon>Cytophagia</taxon>
        <taxon>Cytophagales</taxon>
        <taxon>Fulvivirgaceae</taxon>
        <taxon>Chryseolinea</taxon>
    </lineage>
</organism>
<evidence type="ECO:0000256" key="11">
    <source>
        <dbReference type="RuleBase" id="RU003783"/>
    </source>
</evidence>
<dbReference type="Gene3D" id="1.10.20.140">
    <property type="match status" value="1"/>
</dbReference>
<keyword evidence="7 10" id="KW-0067">ATP-binding</keyword>
<dbReference type="Gene3D" id="3.40.50.300">
    <property type="entry name" value="P-loop containing nucleotide triphosphate hydrolases"/>
    <property type="match status" value="1"/>
</dbReference>
<dbReference type="NCBIfam" id="TIGR00174">
    <property type="entry name" value="miaA"/>
    <property type="match status" value="1"/>
</dbReference>
<dbReference type="Pfam" id="PF01715">
    <property type="entry name" value="IPPT"/>
    <property type="match status" value="1"/>
</dbReference>
<dbReference type="InterPro" id="IPR018022">
    <property type="entry name" value="IPT"/>
</dbReference>
<dbReference type="InterPro" id="IPR027417">
    <property type="entry name" value="P-loop_NTPase"/>
</dbReference>
<evidence type="ECO:0000256" key="5">
    <source>
        <dbReference type="ARBA" id="ARBA00022694"/>
    </source>
</evidence>
<dbReference type="EC" id="2.5.1.75" evidence="10"/>
<reference evidence="14 15" key="1">
    <citation type="submission" date="2021-01" db="EMBL/GenBank/DDBJ databases">
        <title>Chryseolinea sp. Jin1 Genome sequencing and assembly.</title>
        <authorList>
            <person name="Kim I."/>
        </authorList>
    </citation>
    <scope>NUCLEOTIDE SEQUENCE [LARGE SCALE GENOMIC DNA]</scope>
    <source>
        <strain evidence="14 15">Jin1</strain>
    </source>
</reference>
<comment type="subunit">
    <text evidence="10">Monomer.</text>
</comment>
<evidence type="ECO:0000256" key="7">
    <source>
        <dbReference type="ARBA" id="ARBA00022840"/>
    </source>
</evidence>
<evidence type="ECO:0000256" key="10">
    <source>
        <dbReference type="HAMAP-Rule" id="MF_00185"/>
    </source>
</evidence>
<gene>
    <name evidence="10 14" type="primary">miaA</name>
    <name evidence="14" type="ORF">JI741_08925</name>
</gene>
<comment type="cofactor">
    <cofactor evidence="1 10">
        <name>Mg(2+)</name>
        <dbReference type="ChEBI" id="CHEBI:18420"/>
    </cofactor>
</comment>
<feature type="region of interest" description="Interaction with substrate tRNA" evidence="10">
    <location>
        <begin position="161"/>
        <end position="165"/>
    </location>
</feature>
<evidence type="ECO:0000256" key="8">
    <source>
        <dbReference type="ARBA" id="ARBA00022842"/>
    </source>
</evidence>
<feature type="region of interest" description="Interaction with substrate tRNA" evidence="10">
    <location>
        <begin position="37"/>
        <end position="40"/>
    </location>
</feature>
<protein>
    <recommendedName>
        <fullName evidence="10">tRNA dimethylallyltransferase</fullName>
        <ecNumber evidence="10">2.5.1.75</ecNumber>
    </recommendedName>
    <alternativeName>
        <fullName evidence="10">Dimethylallyl diphosphate:tRNA dimethylallyltransferase</fullName>
        <shortName evidence="10">DMAPP:tRNA dimethylallyltransferase</shortName>
        <shortName evidence="10">DMATase</shortName>
    </alternativeName>
    <alternativeName>
        <fullName evidence="10">Isopentenyl-diphosphate:tRNA isopentenyltransferase</fullName>
        <shortName evidence="10">IPP transferase</shortName>
        <shortName evidence="10">IPPT</shortName>
        <shortName evidence="10">IPTase</shortName>
    </alternativeName>
</protein>
<keyword evidence="15" id="KW-1185">Reference proteome</keyword>
<sequence length="300" mass="34116">MENRKKLIVVAGPTAVGKTAVALALAKHFQTEIVSADSRQIFRELHLGTAKPSADELGQVRHHFIDSHSIHEDYDAAQYGHDALALIHELFTQHNEVILCGGSGLYVKAVCEGFDDIPEIDPAVREKLTAEFQEHGIAVLQEKMQTLDAELYATIDRQNPQRLMRALEVRIGTGQSIAFFRKQNKRTHNFTIIKTGLTLPREELYGRIDTRMDQMIADGLFAEAESLFPLRALNALQTVGYQEIFDFMEGKYNREEAIRLLKRNSRHYAKRQLTWFTRDPGVQWFSPGEVEKIIEVVKNA</sequence>
<comment type="catalytic activity">
    <reaction evidence="9 10 11">
        <text>adenosine(37) in tRNA + dimethylallyl diphosphate = N(6)-dimethylallyladenosine(37) in tRNA + diphosphate</text>
        <dbReference type="Rhea" id="RHEA:26482"/>
        <dbReference type="Rhea" id="RHEA-COMP:10162"/>
        <dbReference type="Rhea" id="RHEA-COMP:10375"/>
        <dbReference type="ChEBI" id="CHEBI:33019"/>
        <dbReference type="ChEBI" id="CHEBI:57623"/>
        <dbReference type="ChEBI" id="CHEBI:74411"/>
        <dbReference type="ChEBI" id="CHEBI:74415"/>
        <dbReference type="EC" id="2.5.1.75"/>
    </reaction>
</comment>
<dbReference type="InterPro" id="IPR039657">
    <property type="entry name" value="Dimethylallyltransferase"/>
</dbReference>
<proteinExistence type="inferred from homology"/>
<comment type="similarity">
    <text evidence="3 10 13">Belongs to the IPP transferase family.</text>
</comment>
<dbReference type="PANTHER" id="PTHR11088">
    <property type="entry name" value="TRNA DIMETHYLALLYLTRANSFERASE"/>
    <property type="match status" value="1"/>
</dbReference>
<evidence type="ECO:0000256" key="3">
    <source>
        <dbReference type="ARBA" id="ARBA00005842"/>
    </source>
</evidence>